<evidence type="ECO:0000259" key="3">
    <source>
        <dbReference type="Pfam" id="PF07423"/>
    </source>
</evidence>
<dbReference type="Proteomes" id="UP000769780">
    <property type="component" value="Unassembled WGS sequence"/>
</dbReference>
<comment type="caution">
    <text evidence="4">The sequence shown here is derived from an EMBL/GenBank/DDBJ whole genome shotgun (WGS) entry which is preliminary data.</text>
</comment>
<keyword evidence="5" id="KW-1185">Reference proteome</keyword>
<keyword evidence="2" id="KW-1133">Transmembrane helix</keyword>
<reference evidence="4 5" key="1">
    <citation type="submission" date="2020-07" db="EMBL/GenBank/DDBJ databases">
        <title>Fungal Genomes of the International Space Station.</title>
        <authorList>
            <person name="Seuylemezian A."/>
            <person name="Singh N.K."/>
            <person name="Wood J."/>
            <person name="Venkateswaran K."/>
        </authorList>
    </citation>
    <scope>NUCLEOTIDE SEQUENCE [LARGE SCALE GENOMIC DNA]</scope>
    <source>
        <strain evidence="4 5">PL-B2</strain>
    </source>
</reference>
<organism evidence="4 5">
    <name type="scientific">Mesobacillus maritimus</name>
    <dbReference type="NCBI Taxonomy" id="1643336"/>
    <lineage>
        <taxon>Bacteria</taxon>
        <taxon>Bacillati</taxon>
        <taxon>Bacillota</taxon>
        <taxon>Bacilli</taxon>
        <taxon>Bacillales</taxon>
        <taxon>Bacillaceae</taxon>
        <taxon>Mesobacillus</taxon>
    </lineage>
</organism>
<evidence type="ECO:0000313" key="4">
    <source>
        <dbReference type="EMBL" id="MBY0096286.1"/>
    </source>
</evidence>
<gene>
    <name evidence="4" type="ORF">H0185_05640</name>
</gene>
<feature type="domain" description="DUF1510" evidence="3">
    <location>
        <begin position="125"/>
        <end position="217"/>
    </location>
</feature>
<feature type="region of interest" description="Disordered" evidence="1">
    <location>
        <begin position="56"/>
        <end position="140"/>
    </location>
</feature>
<accession>A0ABS7K2C1</accession>
<evidence type="ECO:0000256" key="1">
    <source>
        <dbReference type="SAM" id="MobiDB-lite"/>
    </source>
</evidence>
<evidence type="ECO:0000313" key="5">
    <source>
        <dbReference type="Proteomes" id="UP000769780"/>
    </source>
</evidence>
<evidence type="ECO:0000256" key="2">
    <source>
        <dbReference type="SAM" id="Phobius"/>
    </source>
</evidence>
<protein>
    <submittedName>
        <fullName evidence="4">YrrS family protein</fullName>
    </submittedName>
</protein>
<keyword evidence="2" id="KW-0812">Transmembrane</keyword>
<keyword evidence="2" id="KW-0472">Membrane</keyword>
<feature type="compositionally biased region" description="Acidic residues" evidence="1">
    <location>
        <begin position="74"/>
        <end position="109"/>
    </location>
</feature>
<sequence length="218" mass="23901">MGNFEENDEASRARKLAKRRKTNLILNSLITIVLLLIVFVTVKIFFGDGQSEAEKSDSVVVDKQLANEKADGDSGNEDEEEEVEEEKQDASDLEEESESADEELEEESEPTITEGGSSPDVKQTIVNPDWKPVGTTQTGEHQAVYDESSVDWQEMLKAISYATGIDGGNMTVWFLGNNGGPQSAQGTVSDKAGGPKYRVAIDWVDGEGWKPVKVEELK</sequence>
<feature type="compositionally biased region" description="Polar residues" evidence="1">
    <location>
        <begin position="110"/>
        <end position="126"/>
    </location>
</feature>
<dbReference type="InterPro" id="IPR009988">
    <property type="entry name" value="DUF1510"/>
</dbReference>
<dbReference type="EMBL" id="JACWFH010000008">
    <property type="protein sequence ID" value="MBY0096286.1"/>
    <property type="molecule type" value="Genomic_DNA"/>
</dbReference>
<proteinExistence type="predicted"/>
<name>A0ABS7K2C1_9BACI</name>
<dbReference type="RefSeq" id="WP_221872057.1">
    <property type="nucleotide sequence ID" value="NZ_JACWFH010000008.1"/>
</dbReference>
<feature type="transmembrane region" description="Helical" evidence="2">
    <location>
        <begin position="24"/>
        <end position="46"/>
    </location>
</feature>
<dbReference type="Pfam" id="PF07423">
    <property type="entry name" value="DUF1510"/>
    <property type="match status" value="1"/>
</dbReference>